<dbReference type="OrthoDB" id="419598at2759"/>
<organism evidence="4 5">
    <name type="scientific">Phanerochaete sordida</name>
    <dbReference type="NCBI Taxonomy" id="48140"/>
    <lineage>
        <taxon>Eukaryota</taxon>
        <taxon>Fungi</taxon>
        <taxon>Dikarya</taxon>
        <taxon>Basidiomycota</taxon>
        <taxon>Agaricomycotina</taxon>
        <taxon>Agaricomycetes</taxon>
        <taxon>Polyporales</taxon>
        <taxon>Phanerochaetaceae</taxon>
        <taxon>Phanerochaete</taxon>
    </lineage>
</organism>
<evidence type="ECO:0000256" key="1">
    <source>
        <dbReference type="ARBA" id="ARBA00006328"/>
    </source>
</evidence>
<dbReference type="Gene3D" id="3.90.25.10">
    <property type="entry name" value="UDP-galactose 4-epimerase, domain 1"/>
    <property type="match status" value="1"/>
</dbReference>
<dbReference type="PANTHER" id="PTHR42748:SF7">
    <property type="entry name" value="NMRA LIKE REDOX SENSOR 1-RELATED"/>
    <property type="match status" value="1"/>
</dbReference>
<dbReference type="InterPro" id="IPR036291">
    <property type="entry name" value="NAD(P)-bd_dom_sf"/>
</dbReference>
<dbReference type="GO" id="GO:0005634">
    <property type="term" value="C:nucleus"/>
    <property type="evidence" value="ECO:0007669"/>
    <property type="project" value="TreeGrafter"/>
</dbReference>
<keyword evidence="2" id="KW-0521">NADP</keyword>
<comment type="caution">
    <text evidence="4">The sequence shown here is derived from an EMBL/GenBank/DDBJ whole genome shotgun (WGS) entry which is preliminary data.</text>
</comment>
<dbReference type="Gene3D" id="3.40.50.720">
    <property type="entry name" value="NAD(P)-binding Rossmann-like Domain"/>
    <property type="match status" value="1"/>
</dbReference>
<reference evidence="4 5" key="1">
    <citation type="submission" date="2021-08" db="EMBL/GenBank/DDBJ databases">
        <title>Draft Genome Sequence of Phanerochaete sordida strain YK-624.</title>
        <authorList>
            <person name="Mori T."/>
            <person name="Dohra H."/>
            <person name="Suzuki T."/>
            <person name="Kawagishi H."/>
            <person name="Hirai H."/>
        </authorList>
    </citation>
    <scope>NUCLEOTIDE SEQUENCE [LARGE SCALE GENOMIC DNA]</scope>
    <source>
        <strain evidence="4 5">YK-624</strain>
    </source>
</reference>
<dbReference type="AlphaFoldDB" id="A0A9P3GUA4"/>
<dbReference type="InterPro" id="IPR008030">
    <property type="entry name" value="NmrA-like"/>
</dbReference>
<dbReference type="Proteomes" id="UP000703269">
    <property type="component" value="Unassembled WGS sequence"/>
</dbReference>
<name>A0A9P3GUA4_9APHY</name>
<proteinExistence type="inferred from homology"/>
<dbReference type="InterPro" id="IPR051164">
    <property type="entry name" value="NmrA-like_oxidored"/>
</dbReference>
<keyword evidence="5" id="KW-1185">Reference proteome</keyword>
<feature type="domain" description="NmrA-like" evidence="3">
    <location>
        <begin position="12"/>
        <end position="298"/>
    </location>
</feature>
<dbReference type="SUPFAM" id="SSF51735">
    <property type="entry name" value="NAD(P)-binding Rossmann-fold domains"/>
    <property type="match status" value="1"/>
</dbReference>
<evidence type="ECO:0000313" key="5">
    <source>
        <dbReference type="Proteomes" id="UP000703269"/>
    </source>
</evidence>
<evidence type="ECO:0000259" key="3">
    <source>
        <dbReference type="Pfam" id="PF05368"/>
    </source>
</evidence>
<evidence type="ECO:0000256" key="2">
    <source>
        <dbReference type="ARBA" id="ARBA00022857"/>
    </source>
</evidence>
<evidence type="ECO:0000313" key="4">
    <source>
        <dbReference type="EMBL" id="GJF00695.1"/>
    </source>
</evidence>
<dbReference type="PANTHER" id="PTHR42748">
    <property type="entry name" value="NITROGEN METABOLITE REPRESSION PROTEIN NMRA FAMILY MEMBER"/>
    <property type="match status" value="1"/>
</dbReference>
<dbReference type="Pfam" id="PF05368">
    <property type="entry name" value="NmrA"/>
    <property type="match status" value="1"/>
</dbReference>
<comment type="similarity">
    <text evidence="1">Belongs to the NmrA-type oxidoreductase family.</text>
</comment>
<sequence length="310" mass="33460">MTTEPSTLAASQPIAVIGATGTQGLAVLTALLATAHPVRALTRSPHKLAGLAAAHANLAVVETDIGDPGSLSFGFLGAWALFVNTRSDYALPAGSEEALLRGIVDAARESEVRWLVMSVLPEGVPARAYEEKARAMRYAREVAVKGRIEPIFVQMGWYMSGFSGYMKPVVHSVDGVTEFRWSTITPDTLFPLVDSADLGLVVRAILDSPEEWADVEVPVVGDVLTIPQVARIYSEVTGQPARAVFVDHVPQESIPQWVARHSAYRDAGYFPKYVGRESEIPTLARKLVPEMKSFAEWLKQSGFVASAGDA</sequence>
<accession>A0A9P3GUA4</accession>
<gene>
    <name evidence="4" type="ORF">PsYK624_169930</name>
</gene>
<dbReference type="EMBL" id="BPQB01000184">
    <property type="protein sequence ID" value="GJF00695.1"/>
    <property type="molecule type" value="Genomic_DNA"/>
</dbReference>
<protein>
    <submittedName>
        <fullName evidence="4">NAD(P)-binding protein</fullName>
    </submittedName>
</protein>